<organism evidence="3 4">
    <name type="scientific">Chlorella ohadii</name>
    <dbReference type="NCBI Taxonomy" id="2649997"/>
    <lineage>
        <taxon>Eukaryota</taxon>
        <taxon>Viridiplantae</taxon>
        <taxon>Chlorophyta</taxon>
        <taxon>core chlorophytes</taxon>
        <taxon>Trebouxiophyceae</taxon>
        <taxon>Chlorellales</taxon>
        <taxon>Chlorellaceae</taxon>
        <taxon>Chlorella clade</taxon>
        <taxon>Chlorella</taxon>
    </lineage>
</organism>
<gene>
    <name evidence="3" type="ORF">COHA_004346</name>
</gene>
<evidence type="ECO:0000313" key="4">
    <source>
        <dbReference type="Proteomes" id="UP001205105"/>
    </source>
</evidence>
<protein>
    <recommendedName>
        <fullName evidence="5">START domain-containing protein</fullName>
    </recommendedName>
</protein>
<feature type="compositionally biased region" description="Polar residues" evidence="1">
    <location>
        <begin position="61"/>
        <end position="73"/>
    </location>
</feature>
<feature type="compositionally biased region" description="Low complexity" evidence="1">
    <location>
        <begin position="34"/>
        <end position="56"/>
    </location>
</feature>
<sequence>MGQALGCCRAPGGAQSGEQIKPQVDPASVSAANGAPVASGAVPSAAAAAPAAGSPRSARRTSLSGYHSATGYSSDGDDEWHDALSDIGSEGLAEVLEEWEQEQHLHDPSVDAAIQVLKAHGHLLPPELEARANEQREEDRAAAERQRSAALEAGAQVVVQAAQRPSAALKLERSRSQQLRSALDQPAARAALGKAAALGAEARVLSAHSLLLGAAQQAGCSLAELAALPRQTLETLLPEGATLDVEQVIQDAAWATETLAALEDHSGWMTSRSDALQVHYRHQRGTTVHSLKFAAVFEHPLEHLLALAHEFDLIVTWNKFSLASEMLAEPSIFESYVYGAQWMMKPFKHMQALLRCRGFDLAEEHQCLLVELQDCALEDLPPGHKPVPKEWGKRKLINILPGSCIKMSPLPPSPDGTPRTEAALMVHLDPHIPFIPAFLLNFVLGVLAPYIFNQMRHVLDTLFADKAGTYMQRIAAQPHLYQYVRQRLSQYEDQLRPQTEEEAAAEAAARKKPRRKSSRTASPA</sequence>
<dbReference type="EMBL" id="JADXDR010000058">
    <property type="protein sequence ID" value="KAI7841817.1"/>
    <property type="molecule type" value="Genomic_DNA"/>
</dbReference>
<dbReference type="SUPFAM" id="SSF55961">
    <property type="entry name" value="Bet v1-like"/>
    <property type="match status" value="1"/>
</dbReference>
<evidence type="ECO:0000256" key="1">
    <source>
        <dbReference type="SAM" id="MobiDB-lite"/>
    </source>
</evidence>
<dbReference type="Gene3D" id="3.30.530.20">
    <property type="match status" value="1"/>
</dbReference>
<proteinExistence type="predicted"/>
<accession>A0AAD5DPK0</accession>
<name>A0AAD5DPK0_9CHLO</name>
<evidence type="ECO:0000256" key="2">
    <source>
        <dbReference type="SAM" id="Phobius"/>
    </source>
</evidence>
<comment type="caution">
    <text evidence="3">The sequence shown here is derived from an EMBL/GenBank/DDBJ whole genome shotgun (WGS) entry which is preliminary data.</text>
</comment>
<keyword evidence="2" id="KW-0472">Membrane</keyword>
<evidence type="ECO:0008006" key="5">
    <source>
        <dbReference type="Google" id="ProtNLM"/>
    </source>
</evidence>
<reference evidence="3" key="1">
    <citation type="submission" date="2020-11" db="EMBL/GenBank/DDBJ databases">
        <title>Chlorella ohadii genome sequencing and assembly.</title>
        <authorList>
            <person name="Murik O."/>
            <person name="Treves H."/>
            <person name="Kedem I."/>
            <person name="Shotland Y."/>
            <person name="Kaplan A."/>
        </authorList>
    </citation>
    <scope>NUCLEOTIDE SEQUENCE</scope>
    <source>
        <strain evidence="3">1</strain>
    </source>
</reference>
<evidence type="ECO:0000313" key="3">
    <source>
        <dbReference type="EMBL" id="KAI7841817.1"/>
    </source>
</evidence>
<keyword evidence="2" id="KW-0812">Transmembrane</keyword>
<keyword evidence="4" id="KW-1185">Reference proteome</keyword>
<feature type="transmembrane region" description="Helical" evidence="2">
    <location>
        <begin position="434"/>
        <end position="452"/>
    </location>
</feature>
<keyword evidence="2" id="KW-1133">Transmembrane helix</keyword>
<feature type="region of interest" description="Disordered" evidence="1">
    <location>
        <begin position="1"/>
        <end position="84"/>
    </location>
</feature>
<dbReference type="AlphaFoldDB" id="A0AAD5DPK0"/>
<dbReference type="Proteomes" id="UP001205105">
    <property type="component" value="Unassembled WGS sequence"/>
</dbReference>
<feature type="region of interest" description="Disordered" evidence="1">
    <location>
        <begin position="493"/>
        <end position="524"/>
    </location>
</feature>
<dbReference type="InterPro" id="IPR023393">
    <property type="entry name" value="START-like_dom_sf"/>
</dbReference>